<dbReference type="RefSeq" id="WP_325774173.1">
    <property type="nucleotide sequence ID" value="NZ_VTDN01000001.1"/>
</dbReference>
<organism evidence="1 2">
    <name type="scientific">Acinetobacter pollinis</name>
    <dbReference type="NCBI Taxonomy" id="2605270"/>
    <lineage>
        <taxon>Bacteria</taxon>
        <taxon>Pseudomonadati</taxon>
        <taxon>Pseudomonadota</taxon>
        <taxon>Gammaproteobacteria</taxon>
        <taxon>Moraxellales</taxon>
        <taxon>Moraxellaceae</taxon>
        <taxon>Acinetobacter</taxon>
    </lineage>
</organism>
<name>A0ABU6DNT1_9GAMM</name>
<dbReference type="Proteomes" id="UP001339883">
    <property type="component" value="Unassembled WGS sequence"/>
</dbReference>
<sequence>MTSNKNNLKVGNKVKFPEFNYFWKVRAIDDRYAICTAYGCYTILDFKNSIRGSGTSWGLSHKTDEQIAESMLALNNQHPDGVSQEVSARNCVPLVVTEIK</sequence>
<accession>A0ABU6DNT1</accession>
<protein>
    <submittedName>
        <fullName evidence="1">Uncharacterized protein</fullName>
    </submittedName>
</protein>
<reference evidence="1 2" key="1">
    <citation type="submission" date="2019-08" db="EMBL/GenBank/DDBJ databases">
        <title>Five species of Acinetobacter isolated from floral nectar and animal pollinators.</title>
        <authorList>
            <person name="Hendry T.A."/>
        </authorList>
    </citation>
    <scope>NUCLEOTIDE SEQUENCE [LARGE SCALE GENOMIC DNA]</scope>
    <source>
        <strain evidence="1 2">MD18.27</strain>
    </source>
</reference>
<evidence type="ECO:0000313" key="2">
    <source>
        <dbReference type="Proteomes" id="UP001339883"/>
    </source>
</evidence>
<proteinExistence type="predicted"/>
<comment type="caution">
    <text evidence="1">The sequence shown here is derived from an EMBL/GenBank/DDBJ whole genome shotgun (WGS) entry which is preliminary data.</text>
</comment>
<evidence type="ECO:0000313" key="1">
    <source>
        <dbReference type="EMBL" id="MEB5475520.1"/>
    </source>
</evidence>
<gene>
    <name evidence="1" type="ORF">I2F25_00385</name>
</gene>
<dbReference type="EMBL" id="VTDN01000001">
    <property type="protein sequence ID" value="MEB5475520.1"/>
    <property type="molecule type" value="Genomic_DNA"/>
</dbReference>
<keyword evidence="2" id="KW-1185">Reference proteome</keyword>